<dbReference type="GO" id="GO:0015031">
    <property type="term" value="P:protein transport"/>
    <property type="evidence" value="ECO:0007669"/>
    <property type="project" value="UniProtKB-KW"/>
</dbReference>
<keyword evidence="5" id="KW-1003">Cell membrane</keyword>
<accession>A0A7V3E6P5</accession>
<gene>
    <name evidence="12" type="primary">fliJ</name>
    <name evidence="12" type="ORF">ENS31_02635</name>
</gene>
<keyword evidence="4" id="KW-0813">Transport</keyword>
<dbReference type="InterPro" id="IPR053716">
    <property type="entry name" value="Flag_assembly_chemotaxis_eff"/>
</dbReference>
<evidence type="ECO:0000256" key="6">
    <source>
        <dbReference type="ARBA" id="ARBA00022500"/>
    </source>
</evidence>
<dbReference type="Pfam" id="PF02050">
    <property type="entry name" value="FliJ"/>
    <property type="match status" value="1"/>
</dbReference>
<keyword evidence="12" id="KW-0282">Flagellum</keyword>
<dbReference type="Gene3D" id="1.10.287.1700">
    <property type="match status" value="1"/>
</dbReference>
<keyword evidence="7" id="KW-1005">Bacterial flagellum biogenesis</keyword>
<evidence type="ECO:0000256" key="9">
    <source>
        <dbReference type="ARBA" id="ARBA00023136"/>
    </source>
</evidence>
<evidence type="ECO:0000256" key="3">
    <source>
        <dbReference type="ARBA" id="ARBA00020392"/>
    </source>
</evidence>
<comment type="subcellular location">
    <subcellularLocation>
        <location evidence="1">Cell membrane</location>
        <topology evidence="1">Peripheral membrane protein</topology>
        <orientation evidence="1">Cytoplasmic side</orientation>
    </subcellularLocation>
</comment>
<dbReference type="GO" id="GO:0006935">
    <property type="term" value="P:chemotaxis"/>
    <property type="evidence" value="ECO:0007669"/>
    <property type="project" value="UniProtKB-KW"/>
</dbReference>
<evidence type="ECO:0000256" key="10">
    <source>
        <dbReference type="ARBA" id="ARBA00023225"/>
    </source>
</evidence>
<feature type="coiled-coil region" evidence="11">
    <location>
        <begin position="15"/>
        <end position="97"/>
    </location>
</feature>
<keyword evidence="11" id="KW-0175">Coiled coil</keyword>
<dbReference type="GO" id="GO:0005886">
    <property type="term" value="C:plasma membrane"/>
    <property type="evidence" value="ECO:0007669"/>
    <property type="project" value="UniProtKB-SubCell"/>
</dbReference>
<name>A0A7V3E6P5_9BACT</name>
<dbReference type="RefSeq" id="WP_304147941.1">
    <property type="nucleotide sequence ID" value="NZ_JAOAIE010000124.1"/>
</dbReference>
<sequence length="144" mass="17370">MAKFIFKLDSVKRVKENYEKKAKRELAVINNYINDHQKMREKLIEEVNSLRNNVKPRMTASELKFLGGYKNLLSYKIKNEEAELTRLDQEKKRKISEVMQRAKEKKILNQLEEHQHNEFIKEENKTELKQFDEIAIQNFSRDKK</sequence>
<keyword evidence="12" id="KW-0969">Cilium</keyword>
<evidence type="ECO:0000256" key="2">
    <source>
        <dbReference type="ARBA" id="ARBA00010004"/>
    </source>
</evidence>
<keyword evidence="9" id="KW-0472">Membrane</keyword>
<organism evidence="12">
    <name type="scientific">Ignavibacterium album</name>
    <dbReference type="NCBI Taxonomy" id="591197"/>
    <lineage>
        <taxon>Bacteria</taxon>
        <taxon>Pseudomonadati</taxon>
        <taxon>Ignavibacteriota</taxon>
        <taxon>Ignavibacteria</taxon>
        <taxon>Ignavibacteriales</taxon>
        <taxon>Ignavibacteriaceae</taxon>
        <taxon>Ignavibacterium</taxon>
    </lineage>
</organism>
<dbReference type="GO" id="GO:0009288">
    <property type="term" value="C:bacterial-type flagellum"/>
    <property type="evidence" value="ECO:0007669"/>
    <property type="project" value="InterPro"/>
</dbReference>
<dbReference type="InterPro" id="IPR012823">
    <property type="entry name" value="Flagell_FliJ"/>
</dbReference>
<comment type="caution">
    <text evidence="12">The sequence shown here is derived from an EMBL/GenBank/DDBJ whole genome shotgun (WGS) entry which is preliminary data.</text>
</comment>
<keyword evidence="10" id="KW-1006">Bacterial flagellum protein export</keyword>
<evidence type="ECO:0000256" key="7">
    <source>
        <dbReference type="ARBA" id="ARBA00022795"/>
    </source>
</evidence>
<evidence type="ECO:0000313" key="12">
    <source>
        <dbReference type="EMBL" id="HFI90409.1"/>
    </source>
</evidence>
<evidence type="ECO:0000256" key="4">
    <source>
        <dbReference type="ARBA" id="ARBA00022448"/>
    </source>
</evidence>
<protein>
    <recommendedName>
        <fullName evidence="3">Flagellar FliJ protein</fullName>
    </recommendedName>
</protein>
<proteinExistence type="inferred from homology"/>
<evidence type="ECO:0000256" key="11">
    <source>
        <dbReference type="SAM" id="Coils"/>
    </source>
</evidence>
<reference evidence="12" key="1">
    <citation type="journal article" date="2020" name="mSystems">
        <title>Genome- and Community-Level Interaction Insights into Carbon Utilization and Element Cycling Functions of Hydrothermarchaeota in Hydrothermal Sediment.</title>
        <authorList>
            <person name="Zhou Z."/>
            <person name="Liu Y."/>
            <person name="Xu W."/>
            <person name="Pan J."/>
            <person name="Luo Z.H."/>
            <person name="Li M."/>
        </authorList>
    </citation>
    <scope>NUCLEOTIDE SEQUENCE [LARGE SCALE GENOMIC DNA]</scope>
    <source>
        <strain evidence="12">SpSt-479</strain>
    </source>
</reference>
<dbReference type="NCBIfam" id="TIGR02473">
    <property type="entry name" value="flagell_FliJ"/>
    <property type="match status" value="1"/>
</dbReference>
<dbReference type="GO" id="GO:0044781">
    <property type="term" value="P:bacterial-type flagellum organization"/>
    <property type="evidence" value="ECO:0007669"/>
    <property type="project" value="UniProtKB-KW"/>
</dbReference>
<evidence type="ECO:0000256" key="8">
    <source>
        <dbReference type="ARBA" id="ARBA00022927"/>
    </source>
</evidence>
<evidence type="ECO:0000256" key="1">
    <source>
        <dbReference type="ARBA" id="ARBA00004413"/>
    </source>
</evidence>
<keyword evidence="12" id="KW-0966">Cell projection</keyword>
<dbReference type="GO" id="GO:0071973">
    <property type="term" value="P:bacterial-type flagellum-dependent cell motility"/>
    <property type="evidence" value="ECO:0007669"/>
    <property type="project" value="InterPro"/>
</dbReference>
<dbReference type="EMBL" id="DSUJ01000008">
    <property type="protein sequence ID" value="HFI90409.1"/>
    <property type="molecule type" value="Genomic_DNA"/>
</dbReference>
<keyword evidence="8" id="KW-0653">Protein transport</keyword>
<comment type="similarity">
    <text evidence="2">Belongs to the FliJ family.</text>
</comment>
<dbReference type="AlphaFoldDB" id="A0A7V3E6P5"/>
<keyword evidence="6" id="KW-0145">Chemotaxis</keyword>
<evidence type="ECO:0000256" key="5">
    <source>
        <dbReference type="ARBA" id="ARBA00022475"/>
    </source>
</evidence>